<feature type="non-terminal residue" evidence="1">
    <location>
        <position position="1"/>
    </location>
</feature>
<dbReference type="EMBL" id="JAHRHJ020000006">
    <property type="protein sequence ID" value="KAH9313002.1"/>
    <property type="molecule type" value="Genomic_DNA"/>
</dbReference>
<keyword evidence="2" id="KW-1185">Reference proteome</keyword>
<proteinExistence type="predicted"/>
<name>A0AA38FYR0_TAXCH</name>
<evidence type="ECO:0000313" key="2">
    <source>
        <dbReference type="Proteomes" id="UP000824469"/>
    </source>
</evidence>
<reference evidence="1 2" key="1">
    <citation type="journal article" date="2021" name="Nat. Plants">
        <title>The Taxus genome provides insights into paclitaxel biosynthesis.</title>
        <authorList>
            <person name="Xiong X."/>
            <person name="Gou J."/>
            <person name="Liao Q."/>
            <person name="Li Y."/>
            <person name="Zhou Q."/>
            <person name="Bi G."/>
            <person name="Li C."/>
            <person name="Du R."/>
            <person name="Wang X."/>
            <person name="Sun T."/>
            <person name="Guo L."/>
            <person name="Liang H."/>
            <person name="Lu P."/>
            <person name="Wu Y."/>
            <person name="Zhang Z."/>
            <person name="Ro D.K."/>
            <person name="Shang Y."/>
            <person name="Huang S."/>
            <person name="Yan J."/>
        </authorList>
    </citation>
    <scope>NUCLEOTIDE SEQUENCE [LARGE SCALE GENOMIC DNA]</scope>
    <source>
        <strain evidence="1">Ta-2019</strain>
    </source>
</reference>
<feature type="non-terminal residue" evidence="1">
    <location>
        <position position="56"/>
    </location>
</feature>
<organism evidence="1 2">
    <name type="scientific">Taxus chinensis</name>
    <name type="common">Chinese yew</name>
    <name type="synonym">Taxus wallichiana var. chinensis</name>
    <dbReference type="NCBI Taxonomy" id="29808"/>
    <lineage>
        <taxon>Eukaryota</taxon>
        <taxon>Viridiplantae</taxon>
        <taxon>Streptophyta</taxon>
        <taxon>Embryophyta</taxon>
        <taxon>Tracheophyta</taxon>
        <taxon>Spermatophyta</taxon>
        <taxon>Pinopsida</taxon>
        <taxon>Pinidae</taxon>
        <taxon>Conifers II</taxon>
        <taxon>Cupressales</taxon>
        <taxon>Taxaceae</taxon>
        <taxon>Taxus</taxon>
    </lineage>
</organism>
<dbReference type="AlphaFoldDB" id="A0AA38FYR0"/>
<evidence type="ECO:0000313" key="1">
    <source>
        <dbReference type="EMBL" id="KAH9313002.1"/>
    </source>
</evidence>
<dbReference type="Proteomes" id="UP000824469">
    <property type="component" value="Unassembled WGS sequence"/>
</dbReference>
<sequence length="56" mass="6463">DDQWMLKVAPTPELQPILVTTRVEATCAREPLKYKPTITKQEVINAKYPDVTHQKE</sequence>
<protein>
    <submittedName>
        <fullName evidence="1">Uncharacterized protein</fullName>
    </submittedName>
</protein>
<accession>A0AA38FYR0</accession>
<comment type="caution">
    <text evidence="1">The sequence shown here is derived from an EMBL/GenBank/DDBJ whole genome shotgun (WGS) entry which is preliminary data.</text>
</comment>
<gene>
    <name evidence="1" type="ORF">KI387_028037</name>
</gene>